<feature type="domain" description="Retrotransposon gag" evidence="3">
    <location>
        <begin position="192"/>
        <end position="285"/>
    </location>
</feature>
<evidence type="ECO:0000256" key="1">
    <source>
        <dbReference type="SAM" id="Coils"/>
    </source>
</evidence>
<sequence>MAAIEVVKLRVSYQADVRKRESMDFYSRHQDAQEDRAAVRAEIEILRRERLAYEQESSETRQALARFEAHNRVLEAWIAVLETQAYLHEWQRQDINDHATIAIMRIQALEARARIDTLEDTDSISYCGVADALTEIEANRTNRNADDSHDFLKCQPLNFKGSEGVVGFTQWFKKIEYVFHISNYTIACQIKFSTCTLQGKALTWWNSHVKTVGRDVAYTMTWKILKKMMNDKYCPRGEIKKLEIKLWNLNVKGTDVKSYSQRFQELVLMCDRMLPKESDRIEKYVGVLPNMIHGNVMESKPKTMQDAIEFATELMDQKICTTRKNPDANVVTGTFLQNNRYDSILFDTGADKSFGNEILIFHGDESDNAHESRLNIILCNKTQKYLLKGCLIFLAHVTMKKTEDKSKEKRLEDVPIVRDFPKVFPEDLPGLSPTRQVEFQIDLVPGDAPVVWVPCRLAPSRDERIVGSTIGTFRQRLYKTQFCTLGSSGLVFKKKDGSFQMCLDYRELNKLTVKNRYSLPRIDDFFDQLQGSSVYLKIDLRSSYHQLRFRKEDIPKTTFRTRYGHYEIQV</sequence>
<accession>A0A699I890</accession>
<dbReference type="PANTHER" id="PTHR24559:SF427">
    <property type="entry name" value="RNA-DIRECTED DNA POLYMERASE"/>
    <property type="match status" value="1"/>
</dbReference>
<gene>
    <name evidence="4" type="ORF">Tci_498505</name>
</gene>
<dbReference type="CDD" id="cd01647">
    <property type="entry name" value="RT_LTR"/>
    <property type="match status" value="1"/>
</dbReference>
<dbReference type="Pfam" id="PF00078">
    <property type="entry name" value="RVT_1"/>
    <property type="match status" value="1"/>
</dbReference>
<dbReference type="SUPFAM" id="SSF56672">
    <property type="entry name" value="DNA/RNA polymerases"/>
    <property type="match status" value="1"/>
</dbReference>
<dbReference type="InterPro" id="IPR043128">
    <property type="entry name" value="Rev_trsase/Diguanyl_cyclase"/>
</dbReference>
<evidence type="ECO:0000259" key="3">
    <source>
        <dbReference type="Pfam" id="PF03732"/>
    </source>
</evidence>
<evidence type="ECO:0000313" key="4">
    <source>
        <dbReference type="EMBL" id="GEZ26532.1"/>
    </source>
</evidence>
<organism evidence="4">
    <name type="scientific">Tanacetum cinerariifolium</name>
    <name type="common">Dalmatian daisy</name>
    <name type="synonym">Chrysanthemum cinerariifolium</name>
    <dbReference type="NCBI Taxonomy" id="118510"/>
    <lineage>
        <taxon>Eukaryota</taxon>
        <taxon>Viridiplantae</taxon>
        <taxon>Streptophyta</taxon>
        <taxon>Embryophyta</taxon>
        <taxon>Tracheophyta</taxon>
        <taxon>Spermatophyta</taxon>
        <taxon>Magnoliopsida</taxon>
        <taxon>eudicotyledons</taxon>
        <taxon>Gunneridae</taxon>
        <taxon>Pentapetalae</taxon>
        <taxon>asterids</taxon>
        <taxon>campanulids</taxon>
        <taxon>Asterales</taxon>
        <taxon>Asteraceae</taxon>
        <taxon>Asteroideae</taxon>
        <taxon>Anthemideae</taxon>
        <taxon>Anthemidinae</taxon>
        <taxon>Tanacetum</taxon>
    </lineage>
</organism>
<comment type="caution">
    <text evidence="4">The sequence shown here is derived from an EMBL/GenBank/DDBJ whole genome shotgun (WGS) entry which is preliminary data.</text>
</comment>
<feature type="domain" description="Reverse transcriptase" evidence="2">
    <location>
        <begin position="493"/>
        <end position="562"/>
    </location>
</feature>
<protein>
    <submittedName>
        <fullName evidence="4">Putative reverse transcriptase domain-containing protein</fullName>
    </submittedName>
</protein>
<proteinExistence type="predicted"/>
<feature type="coiled-coil region" evidence="1">
    <location>
        <begin position="29"/>
        <end position="63"/>
    </location>
</feature>
<keyword evidence="4" id="KW-0808">Transferase</keyword>
<keyword evidence="4" id="KW-0548">Nucleotidyltransferase</keyword>
<dbReference type="EMBL" id="BKCJ010258803">
    <property type="protein sequence ID" value="GEZ26532.1"/>
    <property type="molecule type" value="Genomic_DNA"/>
</dbReference>
<dbReference type="Gene3D" id="3.10.10.10">
    <property type="entry name" value="HIV Type 1 Reverse Transcriptase, subunit A, domain 1"/>
    <property type="match status" value="1"/>
</dbReference>
<dbReference type="PANTHER" id="PTHR24559">
    <property type="entry name" value="TRANSPOSON TY3-I GAG-POL POLYPROTEIN"/>
    <property type="match status" value="1"/>
</dbReference>
<evidence type="ECO:0000259" key="2">
    <source>
        <dbReference type="Pfam" id="PF00078"/>
    </source>
</evidence>
<reference evidence="4" key="1">
    <citation type="journal article" date="2019" name="Sci. Rep.">
        <title>Draft genome of Tanacetum cinerariifolium, the natural source of mosquito coil.</title>
        <authorList>
            <person name="Yamashiro T."/>
            <person name="Shiraishi A."/>
            <person name="Satake H."/>
            <person name="Nakayama K."/>
        </authorList>
    </citation>
    <scope>NUCLEOTIDE SEQUENCE</scope>
</reference>
<keyword evidence="4" id="KW-0695">RNA-directed DNA polymerase</keyword>
<dbReference type="Pfam" id="PF03732">
    <property type="entry name" value="Retrotrans_gag"/>
    <property type="match status" value="1"/>
</dbReference>
<keyword evidence="1" id="KW-0175">Coiled coil</keyword>
<name>A0A699I890_TANCI</name>
<feature type="non-terminal residue" evidence="4">
    <location>
        <position position="570"/>
    </location>
</feature>
<dbReference type="InterPro" id="IPR005162">
    <property type="entry name" value="Retrotrans_gag_dom"/>
</dbReference>
<dbReference type="InterPro" id="IPR053134">
    <property type="entry name" value="RNA-dir_DNA_polymerase"/>
</dbReference>
<dbReference type="AlphaFoldDB" id="A0A699I890"/>
<dbReference type="InterPro" id="IPR043502">
    <property type="entry name" value="DNA/RNA_pol_sf"/>
</dbReference>
<dbReference type="GO" id="GO:0003964">
    <property type="term" value="F:RNA-directed DNA polymerase activity"/>
    <property type="evidence" value="ECO:0007669"/>
    <property type="project" value="UniProtKB-KW"/>
</dbReference>
<dbReference type="Gene3D" id="3.30.70.270">
    <property type="match status" value="1"/>
</dbReference>
<dbReference type="InterPro" id="IPR000477">
    <property type="entry name" value="RT_dom"/>
</dbReference>